<organism evidence="2 3">
    <name type="scientific">Rosa chinensis</name>
    <name type="common">China rose</name>
    <dbReference type="NCBI Taxonomy" id="74649"/>
    <lineage>
        <taxon>Eukaryota</taxon>
        <taxon>Viridiplantae</taxon>
        <taxon>Streptophyta</taxon>
        <taxon>Embryophyta</taxon>
        <taxon>Tracheophyta</taxon>
        <taxon>Spermatophyta</taxon>
        <taxon>Magnoliopsida</taxon>
        <taxon>eudicotyledons</taxon>
        <taxon>Gunneridae</taxon>
        <taxon>Pentapetalae</taxon>
        <taxon>rosids</taxon>
        <taxon>fabids</taxon>
        <taxon>Rosales</taxon>
        <taxon>Rosaceae</taxon>
        <taxon>Rosoideae</taxon>
        <taxon>Rosoideae incertae sedis</taxon>
        <taxon>Rosa</taxon>
    </lineage>
</organism>
<keyword evidence="3" id="KW-1185">Reference proteome</keyword>
<reference evidence="2 3" key="1">
    <citation type="journal article" date="2018" name="Nat. Genet.">
        <title>The Rosa genome provides new insights in the design of modern roses.</title>
        <authorList>
            <person name="Bendahmane M."/>
        </authorList>
    </citation>
    <scope>NUCLEOTIDE SEQUENCE [LARGE SCALE GENOMIC DNA]</scope>
    <source>
        <strain evidence="3">cv. Old Blush</strain>
    </source>
</reference>
<dbReference type="Proteomes" id="UP000238479">
    <property type="component" value="Chromosome 2"/>
</dbReference>
<protein>
    <submittedName>
        <fullName evidence="2">Uncharacterized protein</fullName>
    </submittedName>
</protein>
<sequence length="46" mass="5040">MASADIEFRCFVGGIACATDNDELERRSSNRRSSMTLRPDSSPSTT</sequence>
<dbReference type="Gramene" id="PRQ47420">
    <property type="protein sequence ID" value="PRQ47420"/>
    <property type="gene ID" value="RchiOBHm_Chr2g0099481"/>
</dbReference>
<dbReference type="AlphaFoldDB" id="A0A2P6RLV9"/>
<comment type="caution">
    <text evidence="2">The sequence shown here is derived from an EMBL/GenBank/DDBJ whole genome shotgun (WGS) entry which is preliminary data.</text>
</comment>
<dbReference type="EMBL" id="PDCK01000040">
    <property type="protein sequence ID" value="PRQ47420.1"/>
    <property type="molecule type" value="Genomic_DNA"/>
</dbReference>
<evidence type="ECO:0000313" key="2">
    <source>
        <dbReference type="EMBL" id="PRQ47420.1"/>
    </source>
</evidence>
<feature type="compositionally biased region" description="Polar residues" evidence="1">
    <location>
        <begin position="35"/>
        <end position="46"/>
    </location>
</feature>
<accession>A0A2P6RLV9</accession>
<evidence type="ECO:0000313" key="3">
    <source>
        <dbReference type="Proteomes" id="UP000238479"/>
    </source>
</evidence>
<name>A0A2P6RLV9_ROSCH</name>
<proteinExistence type="predicted"/>
<evidence type="ECO:0000256" key="1">
    <source>
        <dbReference type="SAM" id="MobiDB-lite"/>
    </source>
</evidence>
<gene>
    <name evidence="2" type="ORF">RchiOBHm_Chr2g0099481</name>
</gene>
<feature type="region of interest" description="Disordered" evidence="1">
    <location>
        <begin position="24"/>
        <end position="46"/>
    </location>
</feature>